<keyword evidence="2" id="KW-1185">Reference proteome</keyword>
<name>A0A9D4IQS4_DREPO</name>
<comment type="caution">
    <text evidence="1">The sequence shown here is derived from an EMBL/GenBank/DDBJ whole genome shotgun (WGS) entry which is preliminary data.</text>
</comment>
<dbReference type="AlphaFoldDB" id="A0A9D4IQS4"/>
<evidence type="ECO:0000313" key="1">
    <source>
        <dbReference type="EMBL" id="KAH3781612.1"/>
    </source>
</evidence>
<dbReference type="EMBL" id="JAIWYP010000008">
    <property type="protein sequence ID" value="KAH3781612.1"/>
    <property type="molecule type" value="Genomic_DNA"/>
</dbReference>
<sequence>MNTTKMWILTDGSDVGLSKLIGEAVREYIMEHQNSLVVKNQYLSSEERRKRRPVVIGVVDRKCLPEGVQLDGLVRKHI</sequence>
<accession>A0A9D4IQS4</accession>
<reference evidence="1" key="1">
    <citation type="journal article" date="2019" name="bioRxiv">
        <title>The Genome of the Zebra Mussel, Dreissena polymorpha: A Resource for Invasive Species Research.</title>
        <authorList>
            <person name="McCartney M.A."/>
            <person name="Auch B."/>
            <person name="Kono T."/>
            <person name="Mallez S."/>
            <person name="Zhang Y."/>
            <person name="Obille A."/>
            <person name="Becker A."/>
            <person name="Abrahante J.E."/>
            <person name="Garbe J."/>
            <person name="Badalamenti J.P."/>
            <person name="Herman A."/>
            <person name="Mangelson H."/>
            <person name="Liachko I."/>
            <person name="Sullivan S."/>
            <person name="Sone E.D."/>
            <person name="Koren S."/>
            <person name="Silverstein K.A.T."/>
            <person name="Beckman K.B."/>
            <person name="Gohl D.M."/>
        </authorList>
    </citation>
    <scope>NUCLEOTIDE SEQUENCE</scope>
    <source>
        <strain evidence="1">Duluth1</strain>
        <tissue evidence="1">Whole animal</tissue>
    </source>
</reference>
<evidence type="ECO:0000313" key="2">
    <source>
        <dbReference type="Proteomes" id="UP000828390"/>
    </source>
</evidence>
<dbReference type="Proteomes" id="UP000828390">
    <property type="component" value="Unassembled WGS sequence"/>
</dbReference>
<protein>
    <submittedName>
        <fullName evidence="1">Uncharacterized protein</fullName>
    </submittedName>
</protein>
<reference evidence="1" key="2">
    <citation type="submission" date="2020-11" db="EMBL/GenBank/DDBJ databases">
        <authorList>
            <person name="McCartney M.A."/>
            <person name="Auch B."/>
            <person name="Kono T."/>
            <person name="Mallez S."/>
            <person name="Becker A."/>
            <person name="Gohl D.M."/>
            <person name="Silverstein K.A.T."/>
            <person name="Koren S."/>
            <person name="Bechman K.B."/>
            <person name="Herman A."/>
            <person name="Abrahante J.E."/>
            <person name="Garbe J."/>
        </authorList>
    </citation>
    <scope>NUCLEOTIDE SEQUENCE</scope>
    <source>
        <strain evidence="1">Duluth1</strain>
        <tissue evidence="1">Whole animal</tissue>
    </source>
</reference>
<proteinExistence type="predicted"/>
<gene>
    <name evidence="1" type="ORF">DPMN_159512</name>
</gene>
<organism evidence="1 2">
    <name type="scientific">Dreissena polymorpha</name>
    <name type="common">Zebra mussel</name>
    <name type="synonym">Mytilus polymorpha</name>
    <dbReference type="NCBI Taxonomy" id="45954"/>
    <lineage>
        <taxon>Eukaryota</taxon>
        <taxon>Metazoa</taxon>
        <taxon>Spiralia</taxon>
        <taxon>Lophotrochozoa</taxon>
        <taxon>Mollusca</taxon>
        <taxon>Bivalvia</taxon>
        <taxon>Autobranchia</taxon>
        <taxon>Heteroconchia</taxon>
        <taxon>Euheterodonta</taxon>
        <taxon>Imparidentia</taxon>
        <taxon>Neoheterodontei</taxon>
        <taxon>Myida</taxon>
        <taxon>Dreissenoidea</taxon>
        <taxon>Dreissenidae</taxon>
        <taxon>Dreissena</taxon>
    </lineage>
</organism>